<reference evidence="14 15" key="1">
    <citation type="journal article" date="2014" name="Genome Announc.">
        <title>Draft Genome Sequence of the Haloacid-Degrading Burkholderia caribensis Strain MBA4.</title>
        <authorList>
            <person name="Pan Y."/>
            <person name="Kong K.F."/>
            <person name="Tsang J.S."/>
        </authorList>
    </citation>
    <scope>NUCLEOTIDE SEQUENCE [LARGE SCALE GENOMIC DNA]</scope>
    <source>
        <strain evidence="14 15">852011</strain>
    </source>
</reference>
<keyword evidence="3 9" id="KW-0349">Heme</keyword>
<evidence type="ECO:0000256" key="5">
    <source>
        <dbReference type="ARBA" id="ARBA00022729"/>
    </source>
</evidence>
<dbReference type="GO" id="GO:0009055">
    <property type="term" value="F:electron transfer activity"/>
    <property type="evidence" value="ECO:0007669"/>
    <property type="project" value="InterPro"/>
</dbReference>
<reference evidence="14" key="2">
    <citation type="submission" date="2016-06" db="EMBL/GenBank/DDBJ databases">
        <authorList>
            <person name="Huang P."/>
            <person name="Jiang X."/>
            <person name="Liu X."/>
        </authorList>
    </citation>
    <scope>NUCLEOTIDE SEQUENCE</scope>
    <source>
        <strain evidence="14">852011</strain>
        <plasmid evidence="14">unnamed</plasmid>
    </source>
</reference>
<evidence type="ECO:0000313" key="16">
    <source>
        <dbReference type="Proteomes" id="UP001462961"/>
    </source>
</evidence>
<dbReference type="Pfam" id="PF13442">
    <property type="entry name" value="Cytochrome_CBB3"/>
    <property type="match status" value="1"/>
</dbReference>
<evidence type="ECO:0000259" key="12">
    <source>
        <dbReference type="PROSITE" id="PS51007"/>
    </source>
</evidence>
<dbReference type="Pfam" id="PF00034">
    <property type="entry name" value="Cytochrom_C"/>
    <property type="match status" value="1"/>
</dbReference>
<organism evidence="14 15">
    <name type="scientific">Paraburkholderia caribensis</name>
    <dbReference type="NCBI Taxonomy" id="75105"/>
    <lineage>
        <taxon>Bacteria</taxon>
        <taxon>Pseudomonadati</taxon>
        <taxon>Pseudomonadota</taxon>
        <taxon>Betaproteobacteria</taxon>
        <taxon>Burkholderiales</taxon>
        <taxon>Burkholderiaceae</taxon>
        <taxon>Paraburkholderia</taxon>
    </lineage>
</organism>
<dbReference type="InterPro" id="IPR036909">
    <property type="entry name" value="Cyt_c-like_dom_sf"/>
</dbReference>
<name>A0A9Q6WQM5_9BURK</name>
<evidence type="ECO:0000256" key="10">
    <source>
        <dbReference type="PIRSR" id="PIRSR000018-51"/>
    </source>
</evidence>
<dbReference type="Proteomes" id="UP001462961">
    <property type="component" value="Unassembled WGS sequence"/>
</dbReference>
<evidence type="ECO:0000256" key="9">
    <source>
        <dbReference type="PIRSR" id="PIRSR000018-50"/>
    </source>
</evidence>
<keyword evidence="6" id="KW-0677">Repeat</keyword>
<dbReference type="PIRSF" id="PIRSF000018">
    <property type="entry name" value="Mb_ADH_cyt_c"/>
    <property type="match status" value="1"/>
</dbReference>
<feature type="binding site" description="covalent" evidence="9">
    <location>
        <position position="60"/>
    </location>
    <ligand>
        <name>heme c</name>
        <dbReference type="ChEBI" id="CHEBI:61717"/>
        <label>1</label>
    </ligand>
</feature>
<keyword evidence="14" id="KW-0614">Plasmid</keyword>
<keyword evidence="5" id="KW-0732">Signal</keyword>
<dbReference type="RefSeq" id="WP_054931173.1">
    <property type="nucleotide sequence ID" value="NZ_CADFFM010000020.1"/>
</dbReference>
<geneLocation type="plasmid" evidence="15"/>
<feature type="domain" description="Cytochrome c" evidence="12">
    <location>
        <begin position="322"/>
        <end position="409"/>
    </location>
</feature>
<geneLocation type="plasmid" evidence="14">
    <name>unnamed</name>
</geneLocation>
<keyword evidence="4 10" id="KW-0479">Metal-binding</keyword>
<dbReference type="InterPro" id="IPR009056">
    <property type="entry name" value="Cyt_c-like_dom"/>
</dbReference>
<dbReference type="AlphaFoldDB" id="A0A9Q6WQM5"/>
<evidence type="ECO:0000256" key="1">
    <source>
        <dbReference type="ARBA" id="ARBA00004236"/>
    </source>
</evidence>
<gene>
    <name evidence="14" type="ORF">A9O66_33375</name>
    <name evidence="13" type="ORF">VOI32_06740</name>
</gene>
<dbReference type="GO" id="GO:0005506">
    <property type="term" value="F:iron ion binding"/>
    <property type="evidence" value="ECO:0007669"/>
    <property type="project" value="InterPro"/>
</dbReference>
<dbReference type="SUPFAM" id="SSF46626">
    <property type="entry name" value="Cytochrome c"/>
    <property type="match status" value="3"/>
</dbReference>
<feature type="binding site" description="covalent" evidence="9">
    <location>
        <position position="206"/>
    </location>
    <ligand>
        <name>heme c</name>
        <dbReference type="ChEBI" id="CHEBI:61717"/>
        <label>2</label>
    </ligand>
</feature>
<sequence>MLKRILIGVAAVLLIGVIGAFYFAWRPTIAPISPPVPSAFARELVMRGEVLAAAGFCAECHTAKGGRPFAGGYAMRTGFGTVYSTNITPDPETGIGTWSEEAFRRAMQEGVARDGSHLFPAFPYDHFTRMSDADISALYAYFMTREPVNASAQENTLPFPLGIRALQAGWKLLFFRPGRFETQPARGPQWNRGAYLAEGISHCSACHTPRNGLGAEERGHAYSGAAVDNWLAPPLTKANPSPVPWTQKELFAYLRTGISRFHGTVMGPMSPVVHKGLAKLPDSDIEALAVYFADINDAAGRGSEVQPAIQRALVVDRGGRGQQYDPAVRLYTAACASCHYNGGNGPHPLRPDLAIVSAVSLSDPTNLIQVIFYGVGAQEGAPGVVMPGFIHGFSDADVARIAAYLRATHTNLAPWPDLEKKVAAIRAQGRGQE</sequence>
<evidence type="ECO:0000256" key="8">
    <source>
        <dbReference type="ARBA" id="ARBA00023136"/>
    </source>
</evidence>
<feature type="transmembrane region" description="Helical" evidence="11">
    <location>
        <begin position="5"/>
        <end position="25"/>
    </location>
</feature>
<dbReference type="GO" id="GO:0020037">
    <property type="term" value="F:heme binding"/>
    <property type="evidence" value="ECO:0007669"/>
    <property type="project" value="InterPro"/>
</dbReference>
<feature type="domain" description="Cytochrome c" evidence="12">
    <location>
        <begin position="188"/>
        <end position="296"/>
    </location>
</feature>
<evidence type="ECO:0000256" key="6">
    <source>
        <dbReference type="ARBA" id="ARBA00022737"/>
    </source>
</evidence>
<dbReference type="PANTHER" id="PTHR35008:SF8">
    <property type="entry name" value="ALCOHOL DEHYDROGENASE CYTOCHROME C SUBUNIT"/>
    <property type="match status" value="1"/>
</dbReference>
<keyword evidence="7 10" id="KW-0408">Iron</keyword>
<feature type="binding site" description="axial binding residue" evidence="10">
    <location>
        <position position="61"/>
    </location>
    <ligand>
        <name>heme c</name>
        <dbReference type="ChEBI" id="CHEBI:61717"/>
        <label>1</label>
    </ligand>
    <ligandPart>
        <name>Fe</name>
        <dbReference type="ChEBI" id="CHEBI:18248"/>
    </ligandPart>
</feature>
<dbReference type="Proteomes" id="UP000509548">
    <property type="component" value="Plasmid unnamed"/>
</dbReference>
<keyword evidence="16" id="KW-1185">Reference proteome</keyword>
<evidence type="ECO:0000313" key="15">
    <source>
        <dbReference type="Proteomes" id="UP000509548"/>
    </source>
</evidence>
<keyword evidence="11" id="KW-1133">Transmembrane helix</keyword>
<dbReference type="GO" id="GO:0016614">
    <property type="term" value="F:oxidoreductase activity, acting on CH-OH group of donors"/>
    <property type="evidence" value="ECO:0007669"/>
    <property type="project" value="InterPro"/>
</dbReference>
<dbReference type="PANTHER" id="PTHR35008">
    <property type="entry name" value="BLL4482 PROTEIN-RELATED"/>
    <property type="match status" value="1"/>
</dbReference>
<dbReference type="PROSITE" id="PS51007">
    <property type="entry name" value="CYTC"/>
    <property type="match status" value="3"/>
</dbReference>
<feature type="binding site" description="covalent" evidence="9">
    <location>
        <position position="57"/>
    </location>
    <ligand>
        <name>heme c</name>
        <dbReference type="ChEBI" id="CHEBI:61717"/>
        <label>1</label>
    </ligand>
</feature>
<comment type="subcellular location">
    <subcellularLocation>
        <location evidence="1">Cell membrane</location>
    </subcellularLocation>
</comment>
<keyword evidence="2" id="KW-1003">Cell membrane</keyword>
<dbReference type="Gene3D" id="1.10.760.10">
    <property type="entry name" value="Cytochrome c-like domain"/>
    <property type="match status" value="3"/>
</dbReference>
<dbReference type="InterPro" id="IPR014353">
    <property type="entry name" value="Membr-bd_ADH_cyt_c"/>
</dbReference>
<evidence type="ECO:0000313" key="14">
    <source>
        <dbReference type="EMBL" id="QLB67338.1"/>
    </source>
</evidence>
<dbReference type="OrthoDB" id="9809720at2"/>
<dbReference type="EMBL" id="CP015960">
    <property type="protein sequence ID" value="QLB67338.1"/>
    <property type="molecule type" value="Genomic_DNA"/>
</dbReference>
<keyword evidence="8 11" id="KW-0472">Membrane</keyword>
<feature type="binding site" description="axial binding residue" evidence="10">
    <location>
        <position position="207"/>
    </location>
    <ligand>
        <name>heme c</name>
        <dbReference type="ChEBI" id="CHEBI:61717"/>
        <label>2</label>
    </ligand>
    <ligandPart>
        <name>Fe</name>
        <dbReference type="ChEBI" id="CHEBI:18248"/>
    </ligandPart>
</feature>
<evidence type="ECO:0000256" key="11">
    <source>
        <dbReference type="SAM" id="Phobius"/>
    </source>
</evidence>
<keyword evidence="11" id="KW-0812">Transmembrane</keyword>
<dbReference type="InterPro" id="IPR051459">
    <property type="entry name" value="Cytochrome_c-type_DH"/>
</dbReference>
<accession>A0A9Q6WQM5</accession>
<comment type="cofactor">
    <cofactor evidence="9">
        <name>heme c</name>
        <dbReference type="ChEBI" id="CHEBI:61717"/>
    </cofactor>
    <text evidence="9">Binds 3 heme c groups covalently per subunit.</text>
</comment>
<evidence type="ECO:0000256" key="2">
    <source>
        <dbReference type="ARBA" id="ARBA00022475"/>
    </source>
</evidence>
<feature type="binding site" description="covalent" evidence="9">
    <location>
        <position position="335"/>
    </location>
    <ligand>
        <name>heme c</name>
        <dbReference type="ChEBI" id="CHEBI:61717"/>
        <label>3</label>
    </ligand>
</feature>
<dbReference type="EMBL" id="JAYLVJ010000006">
    <property type="protein sequence ID" value="MEO1753618.1"/>
    <property type="molecule type" value="Genomic_DNA"/>
</dbReference>
<evidence type="ECO:0000256" key="7">
    <source>
        <dbReference type="ARBA" id="ARBA00023004"/>
    </source>
</evidence>
<dbReference type="GO" id="GO:0005886">
    <property type="term" value="C:plasma membrane"/>
    <property type="evidence" value="ECO:0007669"/>
    <property type="project" value="UniProtKB-SubCell"/>
</dbReference>
<feature type="binding site" description="covalent" evidence="9">
    <location>
        <position position="338"/>
    </location>
    <ligand>
        <name>heme c</name>
        <dbReference type="ChEBI" id="CHEBI:61717"/>
        <label>3</label>
    </ligand>
</feature>
<feature type="binding site" description="covalent" evidence="9">
    <location>
        <position position="203"/>
    </location>
    <ligand>
        <name>heme c</name>
        <dbReference type="ChEBI" id="CHEBI:61717"/>
        <label>2</label>
    </ligand>
</feature>
<reference evidence="13 16" key="3">
    <citation type="submission" date="2024-01" db="EMBL/GenBank/DDBJ databases">
        <title>The diversity of rhizobia nodulating Mimosa spp. in eleven states of Brazil covering several biomes is determined by host plant, location, and edaphic factors.</title>
        <authorList>
            <person name="Rouws L."/>
            <person name="Barauna A."/>
            <person name="Beukes C."/>
            <person name="De Faria S.M."/>
            <person name="Gross E."/>
            <person name="Dos Reis Junior F.B."/>
            <person name="Simon M."/>
            <person name="Maluk M."/>
            <person name="Odee D.W."/>
            <person name="Kenicer G."/>
            <person name="Young J.P.W."/>
            <person name="Reis V.M."/>
            <person name="Zilli J."/>
            <person name="James E.K."/>
        </authorList>
    </citation>
    <scope>NUCLEOTIDE SEQUENCE [LARGE SCALE GENOMIC DNA]</scope>
    <source>
        <strain evidence="13 16">JHI1651</strain>
    </source>
</reference>
<evidence type="ECO:0000313" key="13">
    <source>
        <dbReference type="EMBL" id="MEO1753618.1"/>
    </source>
</evidence>
<feature type="binding site" description="axial binding residue" evidence="10">
    <location>
        <position position="339"/>
    </location>
    <ligand>
        <name>heme c</name>
        <dbReference type="ChEBI" id="CHEBI:61717"/>
        <label>3</label>
    </ligand>
    <ligandPart>
        <name>Fe</name>
        <dbReference type="ChEBI" id="CHEBI:18248"/>
    </ligandPart>
</feature>
<evidence type="ECO:0000256" key="4">
    <source>
        <dbReference type="ARBA" id="ARBA00022723"/>
    </source>
</evidence>
<feature type="domain" description="Cytochrome c" evidence="12">
    <location>
        <begin position="43"/>
        <end position="146"/>
    </location>
</feature>
<evidence type="ECO:0000256" key="3">
    <source>
        <dbReference type="ARBA" id="ARBA00022617"/>
    </source>
</evidence>
<proteinExistence type="predicted"/>
<protein>
    <submittedName>
        <fullName evidence="14">Aldehyde dehydrogenase</fullName>
    </submittedName>
    <submittedName>
        <fullName evidence="13">Cytochrome c</fullName>
    </submittedName>
</protein>